<dbReference type="Pfam" id="PF00583">
    <property type="entry name" value="Acetyltransf_1"/>
    <property type="match status" value="1"/>
</dbReference>
<proteinExistence type="predicted"/>
<dbReference type="InterPro" id="IPR016181">
    <property type="entry name" value="Acyl_CoA_acyltransferase"/>
</dbReference>
<reference evidence="1 2" key="1">
    <citation type="submission" date="2016-10" db="EMBL/GenBank/DDBJ databases">
        <authorList>
            <person name="Varghese N."/>
            <person name="Submissions S."/>
        </authorList>
    </citation>
    <scope>NUCLEOTIDE SEQUENCE [LARGE SCALE GENOMIC DNA]</scope>
    <source>
        <strain evidence="1 2">S7-754</strain>
    </source>
</reference>
<keyword evidence="1" id="KW-0689">Ribosomal protein</keyword>
<organism evidence="1 2">
    <name type="scientific">Sphingomonas carotinifaciens</name>
    <dbReference type="NCBI Taxonomy" id="1166323"/>
    <lineage>
        <taxon>Bacteria</taxon>
        <taxon>Pseudomonadati</taxon>
        <taxon>Pseudomonadota</taxon>
        <taxon>Alphaproteobacteria</taxon>
        <taxon>Sphingomonadales</taxon>
        <taxon>Sphingomonadaceae</taxon>
        <taxon>Sphingomonas</taxon>
    </lineage>
</organism>
<dbReference type="PROSITE" id="PS51186">
    <property type="entry name" value="GNAT"/>
    <property type="match status" value="1"/>
</dbReference>
<dbReference type="PANTHER" id="PTHR43138">
    <property type="entry name" value="ACETYLTRANSFERASE, GNAT FAMILY"/>
    <property type="match status" value="1"/>
</dbReference>
<dbReference type="GO" id="GO:0005840">
    <property type="term" value="C:ribosome"/>
    <property type="evidence" value="ECO:0007669"/>
    <property type="project" value="UniProtKB-KW"/>
</dbReference>
<protein>
    <submittedName>
        <fullName evidence="1">Ribosomal protein S18 acetylase RimI</fullName>
    </submittedName>
</protein>
<dbReference type="SUPFAM" id="SSF55729">
    <property type="entry name" value="Acyl-CoA N-acyltransferases (Nat)"/>
    <property type="match status" value="1"/>
</dbReference>
<name>A0A1G7FKX3_9SPHN</name>
<dbReference type="EMBL" id="FNBI01000001">
    <property type="protein sequence ID" value="SDE76528.1"/>
    <property type="molecule type" value="Genomic_DNA"/>
</dbReference>
<accession>A0A1G7FKX3</accession>
<dbReference type="GO" id="GO:0016747">
    <property type="term" value="F:acyltransferase activity, transferring groups other than amino-acyl groups"/>
    <property type="evidence" value="ECO:0007669"/>
    <property type="project" value="InterPro"/>
</dbReference>
<dbReference type="PANTHER" id="PTHR43138:SF1">
    <property type="entry name" value="N-ACETYLTRANSFERASE ACA1"/>
    <property type="match status" value="1"/>
</dbReference>
<dbReference type="InterPro" id="IPR052742">
    <property type="entry name" value="Mito_N-acetyltransferase"/>
</dbReference>
<evidence type="ECO:0000313" key="1">
    <source>
        <dbReference type="EMBL" id="SDE76528.1"/>
    </source>
</evidence>
<evidence type="ECO:0000313" key="2">
    <source>
        <dbReference type="Proteomes" id="UP000323502"/>
    </source>
</evidence>
<dbReference type="AlphaFoldDB" id="A0A1G7FKX3"/>
<gene>
    <name evidence="1" type="ORF">SAMN05216557_101451</name>
</gene>
<sequence length="174" mass="18354">MSVERRTGLPEKAIIIREASGGDHAAVVAMLAPVIAAGETYALPRDMDAQALAGYWFESGKRTFVACDGEGALLGSYYCRANQMGGGAHVANCGYVTAPAAQGGGVARAMALHSFDIARMAGFTAMQFNFVVASNSRAVALWRSLGFEDVGRVPEAFAHPTLGLVDALILFRRL</sequence>
<dbReference type="InterPro" id="IPR000182">
    <property type="entry name" value="GNAT_dom"/>
</dbReference>
<keyword evidence="2" id="KW-1185">Reference proteome</keyword>
<keyword evidence="1" id="KW-0687">Ribonucleoprotein</keyword>
<dbReference type="Proteomes" id="UP000323502">
    <property type="component" value="Unassembled WGS sequence"/>
</dbReference>
<dbReference type="Gene3D" id="3.40.630.30">
    <property type="match status" value="1"/>
</dbReference>